<dbReference type="PANTHER" id="PTHR43663:SF2">
    <property type="entry name" value="CHROMATE TRANSPORT PROTEIN-RELATED"/>
    <property type="match status" value="1"/>
</dbReference>
<organism evidence="8 9">
    <name type="scientific">Candidatus Allofournierella pullicola</name>
    <dbReference type="NCBI Taxonomy" id="2838596"/>
    <lineage>
        <taxon>Bacteria</taxon>
        <taxon>Bacillati</taxon>
        <taxon>Bacillota</taxon>
        <taxon>Clostridia</taxon>
        <taxon>Eubacteriales</taxon>
        <taxon>Oscillospiraceae</taxon>
        <taxon>Allofournierella</taxon>
    </lineage>
</organism>
<dbReference type="GO" id="GO:0015109">
    <property type="term" value="F:chromate transmembrane transporter activity"/>
    <property type="evidence" value="ECO:0007669"/>
    <property type="project" value="InterPro"/>
</dbReference>
<comment type="caution">
    <text evidence="8">The sequence shown here is derived from an EMBL/GenBank/DDBJ whole genome shotgun (WGS) entry which is preliminary data.</text>
</comment>
<evidence type="ECO:0000256" key="6">
    <source>
        <dbReference type="ARBA" id="ARBA00023136"/>
    </source>
</evidence>
<evidence type="ECO:0000256" key="2">
    <source>
        <dbReference type="ARBA" id="ARBA00005262"/>
    </source>
</evidence>
<dbReference type="EMBL" id="DXFW01000020">
    <property type="protein sequence ID" value="HIX05813.1"/>
    <property type="molecule type" value="Genomic_DNA"/>
</dbReference>
<evidence type="ECO:0000256" key="5">
    <source>
        <dbReference type="ARBA" id="ARBA00022989"/>
    </source>
</evidence>
<keyword evidence="4 7" id="KW-0812">Transmembrane</keyword>
<dbReference type="InterPro" id="IPR003370">
    <property type="entry name" value="Chromate_transpt"/>
</dbReference>
<keyword evidence="5 7" id="KW-1133">Transmembrane helix</keyword>
<protein>
    <submittedName>
        <fullName evidence="8">Chromate transporter</fullName>
    </submittedName>
</protein>
<evidence type="ECO:0000256" key="7">
    <source>
        <dbReference type="SAM" id="Phobius"/>
    </source>
</evidence>
<evidence type="ECO:0000256" key="4">
    <source>
        <dbReference type="ARBA" id="ARBA00022692"/>
    </source>
</evidence>
<dbReference type="InterPro" id="IPR052518">
    <property type="entry name" value="CHR_Transporter"/>
</dbReference>
<dbReference type="Proteomes" id="UP000824193">
    <property type="component" value="Unassembled WGS sequence"/>
</dbReference>
<feature type="transmembrane region" description="Helical" evidence="7">
    <location>
        <begin position="80"/>
        <end position="104"/>
    </location>
</feature>
<sequence>MKSKLKKYAVLFLSTFQLSAFTFGGGFVIIPLIRKKFVEQLGWIEEEEMLDLAAIAQSSPGAIAVNISILVGYRVAGIPGALLTVVGTVTPPLIIISVISLFYAAFRDNVFVNMAMCGMLAGVAAVILDVVLRLAKDIFRQKRVLPVLILAGAFVANRFLNVNIIVIILVCATFGVLDLMRRQRSAKGAA</sequence>
<comment type="similarity">
    <text evidence="2">Belongs to the chromate ion transporter (CHR) (TC 2.A.51) family.</text>
</comment>
<keyword evidence="6 7" id="KW-0472">Membrane</keyword>
<evidence type="ECO:0000256" key="1">
    <source>
        <dbReference type="ARBA" id="ARBA00004651"/>
    </source>
</evidence>
<feature type="transmembrane region" description="Helical" evidence="7">
    <location>
        <begin position="110"/>
        <end position="132"/>
    </location>
</feature>
<evidence type="ECO:0000256" key="3">
    <source>
        <dbReference type="ARBA" id="ARBA00022475"/>
    </source>
</evidence>
<gene>
    <name evidence="8" type="ORF">H9865_06895</name>
</gene>
<keyword evidence="3" id="KW-1003">Cell membrane</keyword>
<accession>A0A9D2ADJ9</accession>
<evidence type="ECO:0000313" key="8">
    <source>
        <dbReference type="EMBL" id="HIX05813.1"/>
    </source>
</evidence>
<dbReference type="Pfam" id="PF02417">
    <property type="entry name" value="Chromate_transp"/>
    <property type="match status" value="1"/>
</dbReference>
<proteinExistence type="inferred from homology"/>
<reference evidence="8" key="2">
    <citation type="submission" date="2021-04" db="EMBL/GenBank/DDBJ databases">
        <authorList>
            <person name="Gilroy R."/>
        </authorList>
    </citation>
    <scope>NUCLEOTIDE SEQUENCE</scope>
    <source>
        <strain evidence="8">2239</strain>
    </source>
</reference>
<reference evidence="8" key="1">
    <citation type="journal article" date="2021" name="PeerJ">
        <title>Extensive microbial diversity within the chicken gut microbiome revealed by metagenomics and culture.</title>
        <authorList>
            <person name="Gilroy R."/>
            <person name="Ravi A."/>
            <person name="Getino M."/>
            <person name="Pursley I."/>
            <person name="Horton D.L."/>
            <person name="Alikhan N.F."/>
            <person name="Baker D."/>
            <person name="Gharbi K."/>
            <person name="Hall N."/>
            <person name="Watson M."/>
            <person name="Adriaenssens E.M."/>
            <person name="Foster-Nyarko E."/>
            <person name="Jarju S."/>
            <person name="Secka A."/>
            <person name="Antonio M."/>
            <person name="Oren A."/>
            <person name="Chaudhuri R.R."/>
            <person name="La Ragione R."/>
            <person name="Hildebrand F."/>
            <person name="Pallen M.J."/>
        </authorList>
    </citation>
    <scope>NUCLEOTIDE SEQUENCE</scope>
    <source>
        <strain evidence="8">2239</strain>
    </source>
</reference>
<dbReference type="PANTHER" id="PTHR43663">
    <property type="entry name" value="CHROMATE TRANSPORT PROTEIN-RELATED"/>
    <property type="match status" value="1"/>
</dbReference>
<comment type="subcellular location">
    <subcellularLocation>
        <location evidence="1">Cell membrane</location>
        <topology evidence="1">Multi-pass membrane protein</topology>
    </subcellularLocation>
</comment>
<name>A0A9D2ADJ9_9FIRM</name>
<feature type="transmembrane region" description="Helical" evidence="7">
    <location>
        <begin position="9"/>
        <end position="33"/>
    </location>
</feature>
<feature type="transmembrane region" description="Helical" evidence="7">
    <location>
        <begin position="144"/>
        <end position="177"/>
    </location>
</feature>
<evidence type="ECO:0000313" key="9">
    <source>
        <dbReference type="Proteomes" id="UP000824193"/>
    </source>
</evidence>
<dbReference type="GO" id="GO:0005886">
    <property type="term" value="C:plasma membrane"/>
    <property type="evidence" value="ECO:0007669"/>
    <property type="project" value="UniProtKB-SubCell"/>
</dbReference>
<dbReference type="AlphaFoldDB" id="A0A9D2ADJ9"/>